<gene>
    <name evidence="1" type="ORF">BK774_20075</name>
    <name evidence="2" type="ORF">BK775_10885</name>
</gene>
<comment type="caution">
    <text evidence="1">The sequence shown here is derived from an EMBL/GenBank/DDBJ whole genome shotgun (WGS) entry which is preliminary data.</text>
</comment>
<evidence type="ECO:0000313" key="1">
    <source>
        <dbReference type="EMBL" id="OUA00520.1"/>
    </source>
</evidence>
<evidence type="ECO:0000313" key="2">
    <source>
        <dbReference type="EMBL" id="OUA28354.1"/>
    </source>
</evidence>
<reference evidence="3 4" key="1">
    <citation type="submission" date="2016-10" db="EMBL/GenBank/DDBJ databases">
        <title>Comparative genomics of Bacillus thuringiensis reveals a path to pathogens against multiple invertebrate hosts.</title>
        <authorList>
            <person name="Zheng J."/>
            <person name="Gao Q."/>
            <person name="Liu H."/>
            <person name="Peng D."/>
            <person name="Ruan L."/>
            <person name="Sun M."/>
        </authorList>
    </citation>
    <scope>NUCLEOTIDE SEQUENCE [LARGE SCALE GENOMIC DNA]</scope>
    <source>
        <strain evidence="1">HD5</strain>
        <strain evidence="2">I13</strain>
    </source>
</reference>
<sequence>MSNVIKQIIDSNIRPFYATDAKSKIVRISFVTFEDYAEEQAIKLQSDFQKVRYLAFICERSFSQGSKNRCRIGIIQGNNKLKL</sequence>
<proteinExistence type="predicted"/>
<dbReference type="EMBL" id="NFEN01000049">
    <property type="protein sequence ID" value="OUA28354.1"/>
    <property type="molecule type" value="Genomic_DNA"/>
</dbReference>
<evidence type="ECO:0000313" key="3">
    <source>
        <dbReference type="Proteomes" id="UP000194551"/>
    </source>
</evidence>
<dbReference type="Proteomes" id="UP000195077">
    <property type="component" value="Unassembled WGS sequence"/>
</dbReference>
<name>A0A9X0VH90_BACTU</name>
<dbReference type="AlphaFoldDB" id="A0A9X0VH90"/>
<dbReference type="Proteomes" id="UP000194551">
    <property type="component" value="Unassembled WGS sequence"/>
</dbReference>
<dbReference type="EMBL" id="NFEM01000090">
    <property type="protein sequence ID" value="OUA00520.1"/>
    <property type="molecule type" value="Genomic_DNA"/>
</dbReference>
<organism evidence="1 3">
    <name type="scientific">Bacillus thuringiensis</name>
    <dbReference type="NCBI Taxonomy" id="1428"/>
    <lineage>
        <taxon>Bacteria</taxon>
        <taxon>Bacillati</taxon>
        <taxon>Bacillota</taxon>
        <taxon>Bacilli</taxon>
        <taxon>Bacillales</taxon>
        <taxon>Bacillaceae</taxon>
        <taxon>Bacillus</taxon>
        <taxon>Bacillus cereus group</taxon>
    </lineage>
</organism>
<accession>A0A9X0VH90</accession>
<evidence type="ECO:0000313" key="4">
    <source>
        <dbReference type="Proteomes" id="UP000195077"/>
    </source>
</evidence>
<protein>
    <submittedName>
        <fullName evidence="1">Uncharacterized protein</fullName>
    </submittedName>
</protein>